<dbReference type="Proteomes" id="UP000007575">
    <property type="component" value="Chromosome"/>
</dbReference>
<evidence type="ECO:0000259" key="4">
    <source>
        <dbReference type="PROSITE" id="PS01124"/>
    </source>
</evidence>
<keyword evidence="1" id="KW-0805">Transcription regulation</keyword>
<evidence type="ECO:0000256" key="1">
    <source>
        <dbReference type="ARBA" id="ARBA00023015"/>
    </source>
</evidence>
<dbReference type="eggNOG" id="COG2207">
    <property type="taxonomic scope" value="Bacteria"/>
</dbReference>
<evidence type="ECO:0000313" key="6">
    <source>
        <dbReference type="Proteomes" id="UP000007575"/>
    </source>
</evidence>
<dbReference type="InterPro" id="IPR018060">
    <property type="entry name" value="HTH_AraC"/>
</dbReference>
<dbReference type="PROSITE" id="PS01124">
    <property type="entry name" value="HTH_ARAC_FAMILY_2"/>
    <property type="match status" value="1"/>
</dbReference>
<dbReference type="HOGENOM" id="CLU_1127618_0_0_0"/>
<dbReference type="AlphaFoldDB" id="H8GS98"/>
<dbReference type="EMBL" id="CP002191">
    <property type="protein sequence ID" value="AFD25171.1"/>
    <property type="molecule type" value="Genomic_DNA"/>
</dbReference>
<dbReference type="KEGG" id="dgo:DGo_CA1244"/>
<dbReference type="SMART" id="SM00342">
    <property type="entry name" value="HTH_ARAC"/>
    <property type="match status" value="1"/>
</dbReference>
<proteinExistence type="predicted"/>
<sequence length="246" mass="26869">MFSAETLRLGPSLTELRPLPPVVLTPFIRQPHRTVGQGRLRMLVAELYPWAARQLLGWTADTPPDALDAALSASPWGREVVGLVRSGEWTAAREALEGHLLALGHLRDGPGTGVLAAQRIYGSFGAARVADLAEELGVSPRTLERQFAREVGVGAKTLARVVRFDEANTRIRSDPAVPMADLTFELGFFDQAHLIKEFRALSSLTPGAFASLAARRRQRVDLDLLRAAGEQHLDLERLPGFEPDPT</sequence>
<dbReference type="PATRIC" id="fig|745776.4.peg.1281"/>
<name>H8GS98_DEIGI</name>
<dbReference type="Pfam" id="PF12833">
    <property type="entry name" value="HTH_18"/>
    <property type="match status" value="1"/>
</dbReference>
<dbReference type="GO" id="GO:0003700">
    <property type="term" value="F:DNA-binding transcription factor activity"/>
    <property type="evidence" value="ECO:0007669"/>
    <property type="project" value="InterPro"/>
</dbReference>
<accession>H8GS98</accession>
<keyword evidence="6" id="KW-1185">Reference proteome</keyword>
<dbReference type="GO" id="GO:0043565">
    <property type="term" value="F:sequence-specific DNA binding"/>
    <property type="evidence" value="ECO:0007669"/>
    <property type="project" value="InterPro"/>
</dbReference>
<evidence type="ECO:0000256" key="3">
    <source>
        <dbReference type="ARBA" id="ARBA00023163"/>
    </source>
</evidence>
<organism evidence="5 6">
    <name type="scientific">Deinococcus gobiensis (strain DSM 21396 / JCM 16679 / CGMCC 1.7299 / I-0)</name>
    <dbReference type="NCBI Taxonomy" id="745776"/>
    <lineage>
        <taxon>Bacteria</taxon>
        <taxon>Thermotogati</taxon>
        <taxon>Deinococcota</taxon>
        <taxon>Deinococci</taxon>
        <taxon>Deinococcales</taxon>
        <taxon>Deinococcaceae</taxon>
        <taxon>Deinococcus</taxon>
    </lineage>
</organism>
<dbReference type="STRING" id="745776.DGo_CA1244"/>
<evidence type="ECO:0000256" key="2">
    <source>
        <dbReference type="ARBA" id="ARBA00023125"/>
    </source>
</evidence>
<evidence type="ECO:0000313" key="5">
    <source>
        <dbReference type="EMBL" id="AFD25171.1"/>
    </source>
</evidence>
<dbReference type="PANTHER" id="PTHR46796">
    <property type="entry name" value="HTH-TYPE TRANSCRIPTIONAL ACTIVATOR RHAS-RELATED"/>
    <property type="match status" value="1"/>
</dbReference>
<keyword evidence="3" id="KW-0804">Transcription</keyword>
<protein>
    <submittedName>
        <fullName evidence="5">Transcriptional regulator, AraC family</fullName>
    </submittedName>
</protein>
<dbReference type="InterPro" id="IPR050204">
    <property type="entry name" value="AraC_XylS_family_regulators"/>
</dbReference>
<feature type="domain" description="HTH araC/xylS-type" evidence="4">
    <location>
        <begin position="128"/>
        <end position="212"/>
    </location>
</feature>
<dbReference type="Gene3D" id="1.10.10.60">
    <property type="entry name" value="Homeodomain-like"/>
    <property type="match status" value="1"/>
</dbReference>
<gene>
    <name evidence="5" type="ordered locus">DGo_CA1244</name>
</gene>
<reference evidence="5 6" key="1">
    <citation type="journal article" date="2012" name="PLoS ONE">
        <title>Genome sequence and transcriptome analysis of the radioresistant bacterium Deinococcus gobiensis: insights into the extreme environmental adaptations.</title>
        <authorList>
            <person name="Yuan M."/>
            <person name="Chen M."/>
            <person name="Zhang W."/>
            <person name="Lu W."/>
            <person name="Wang J."/>
            <person name="Yang M."/>
            <person name="Zhao P."/>
            <person name="Tang R."/>
            <person name="Li X."/>
            <person name="Hao Y."/>
            <person name="Zhou Z."/>
            <person name="Zhan Y."/>
            <person name="Yu H."/>
            <person name="Teng C."/>
            <person name="Yan Y."/>
            <person name="Ping S."/>
            <person name="Wang Y."/>
            <person name="Lin M."/>
        </authorList>
    </citation>
    <scope>NUCLEOTIDE SEQUENCE [LARGE SCALE GENOMIC DNA]</scope>
    <source>
        <strain evidence="5 6">I-0</strain>
    </source>
</reference>
<keyword evidence="2" id="KW-0238">DNA-binding</keyword>
<dbReference type="PANTHER" id="PTHR46796:SF15">
    <property type="entry name" value="BLL1074 PROTEIN"/>
    <property type="match status" value="1"/>
</dbReference>